<dbReference type="AlphaFoldDB" id="A0A4R1KSD4"/>
<gene>
    <name evidence="8" type="ORF">EV692_2057</name>
</gene>
<dbReference type="InterPro" id="IPR005471">
    <property type="entry name" value="Tscrpt_reg_IclR_N"/>
</dbReference>
<dbReference type="InterPro" id="IPR036388">
    <property type="entry name" value="WH-like_DNA-bd_sf"/>
</dbReference>
<keyword evidence="1" id="KW-0805">Transcription regulation</keyword>
<evidence type="ECO:0000313" key="9">
    <source>
        <dbReference type="Proteomes" id="UP000295496"/>
    </source>
</evidence>
<reference evidence="8 9" key="1">
    <citation type="submission" date="2019-03" db="EMBL/GenBank/DDBJ databases">
        <title>Genomic Encyclopedia of Type Strains, Phase IV (KMG-IV): sequencing the most valuable type-strain genomes for metagenomic binning, comparative biology and taxonomic classification.</title>
        <authorList>
            <person name="Goeker M."/>
        </authorList>
    </citation>
    <scope>NUCLEOTIDE SEQUENCE [LARGE SCALE GENOMIC DNA]</scope>
    <source>
        <strain evidence="8 9">DSM 10053</strain>
    </source>
</reference>
<dbReference type="EMBL" id="SMGJ01000007">
    <property type="protein sequence ID" value="TCK67149.1"/>
    <property type="molecule type" value="Genomic_DNA"/>
</dbReference>
<keyword evidence="2" id="KW-0238">DNA-binding</keyword>
<dbReference type="Gene3D" id="3.30.450.40">
    <property type="match status" value="1"/>
</dbReference>
<evidence type="ECO:0000259" key="6">
    <source>
        <dbReference type="PROSITE" id="PS51077"/>
    </source>
</evidence>
<dbReference type="GO" id="GO:0003677">
    <property type="term" value="F:DNA binding"/>
    <property type="evidence" value="ECO:0007669"/>
    <property type="project" value="UniProtKB-KW"/>
</dbReference>
<dbReference type="SMART" id="SM00346">
    <property type="entry name" value="HTH_ICLR"/>
    <property type="match status" value="1"/>
</dbReference>
<dbReference type="InterPro" id="IPR029016">
    <property type="entry name" value="GAF-like_dom_sf"/>
</dbReference>
<protein>
    <recommendedName>
        <fullName evidence="4">HTH-type transcriptional repressor AllR</fullName>
    </recommendedName>
    <alternativeName>
        <fullName evidence="5">Negative regulator of allantoin and glyoxylate utilization operons</fullName>
    </alternativeName>
</protein>
<sequence>MYHKPTERVLSVFTHLANWREGRTLTDLANSLNIPKSTISPILQEMVYQNYLYLDNQTNKYHIGITTHAIASYYDPLQEIFTHIQREMKNITAKTNEICQLGILEGPNVLYIAKEEPTSNLEIQIISYVGKLIPAYCTALGKSLLAGYDISQLKDLYPNGLLAQTENTITDINKLKKQLDNFSVENIFYEEEEVTPYLCCYATPINLHNNQRIALSISLPVFRVNETKKTLIKKLLLQAREKFNVINKELSV</sequence>
<dbReference type="Pfam" id="PF09339">
    <property type="entry name" value="HTH_IclR"/>
    <property type="match status" value="1"/>
</dbReference>
<proteinExistence type="predicted"/>
<name>A0A4R1KSD4_9PAST</name>
<dbReference type="PANTHER" id="PTHR30136">
    <property type="entry name" value="HELIX-TURN-HELIX TRANSCRIPTIONAL REGULATOR, ICLR FAMILY"/>
    <property type="match status" value="1"/>
</dbReference>
<evidence type="ECO:0000313" key="8">
    <source>
        <dbReference type="EMBL" id="TCK67149.1"/>
    </source>
</evidence>
<dbReference type="InterPro" id="IPR050707">
    <property type="entry name" value="HTH_MetabolicPath_Reg"/>
</dbReference>
<dbReference type="Proteomes" id="UP000295496">
    <property type="component" value="Unassembled WGS sequence"/>
</dbReference>
<dbReference type="PROSITE" id="PS51078">
    <property type="entry name" value="ICLR_ED"/>
    <property type="match status" value="1"/>
</dbReference>
<dbReference type="PROSITE" id="PS51077">
    <property type="entry name" value="HTH_ICLR"/>
    <property type="match status" value="1"/>
</dbReference>
<comment type="caution">
    <text evidence="8">The sequence shown here is derived from an EMBL/GenBank/DDBJ whole genome shotgun (WGS) entry which is preliminary data.</text>
</comment>
<dbReference type="GO" id="GO:0045892">
    <property type="term" value="P:negative regulation of DNA-templated transcription"/>
    <property type="evidence" value="ECO:0007669"/>
    <property type="project" value="TreeGrafter"/>
</dbReference>
<dbReference type="SUPFAM" id="SSF46785">
    <property type="entry name" value="Winged helix' DNA-binding domain"/>
    <property type="match status" value="1"/>
</dbReference>
<feature type="domain" description="HTH iclR-type" evidence="6">
    <location>
        <begin position="3"/>
        <end position="65"/>
    </location>
</feature>
<evidence type="ECO:0000256" key="3">
    <source>
        <dbReference type="ARBA" id="ARBA00023163"/>
    </source>
</evidence>
<evidence type="ECO:0000256" key="4">
    <source>
        <dbReference type="ARBA" id="ARBA00040379"/>
    </source>
</evidence>
<dbReference type="PANTHER" id="PTHR30136:SF24">
    <property type="entry name" value="HTH-TYPE TRANSCRIPTIONAL REPRESSOR ALLR"/>
    <property type="match status" value="1"/>
</dbReference>
<dbReference type="Gene3D" id="1.10.10.10">
    <property type="entry name" value="Winged helix-like DNA-binding domain superfamily/Winged helix DNA-binding domain"/>
    <property type="match status" value="1"/>
</dbReference>
<dbReference type="GO" id="GO:0003700">
    <property type="term" value="F:DNA-binding transcription factor activity"/>
    <property type="evidence" value="ECO:0007669"/>
    <property type="project" value="TreeGrafter"/>
</dbReference>
<dbReference type="SUPFAM" id="SSF55781">
    <property type="entry name" value="GAF domain-like"/>
    <property type="match status" value="1"/>
</dbReference>
<accession>A0A4R1KSD4</accession>
<evidence type="ECO:0000256" key="5">
    <source>
        <dbReference type="ARBA" id="ARBA00042627"/>
    </source>
</evidence>
<feature type="domain" description="IclR-ED" evidence="7">
    <location>
        <begin position="66"/>
        <end position="252"/>
    </location>
</feature>
<dbReference type="InterPro" id="IPR014757">
    <property type="entry name" value="Tscrpt_reg_IclR_C"/>
</dbReference>
<dbReference type="OrthoDB" id="9807558at2"/>
<evidence type="ECO:0000256" key="1">
    <source>
        <dbReference type="ARBA" id="ARBA00023015"/>
    </source>
</evidence>
<organism evidence="8 9">
    <name type="scientific">Lonepinella koalarum</name>
    <dbReference type="NCBI Taxonomy" id="53417"/>
    <lineage>
        <taxon>Bacteria</taxon>
        <taxon>Pseudomonadati</taxon>
        <taxon>Pseudomonadota</taxon>
        <taxon>Gammaproteobacteria</taxon>
        <taxon>Pasteurellales</taxon>
        <taxon>Pasteurellaceae</taxon>
        <taxon>Lonepinella</taxon>
    </lineage>
</organism>
<dbReference type="InterPro" id="IPR036390">
    <property type="entry name" value="WH_DNA-bd_sf"/>
</dbReference>
<evidence type="ECO:0000256" key="2">
    <source>
        <dbReference type="ARBA" id="ARBA00023125"/>
    </source>
</evidence>
<keyword evidence="9" id="KW-1185">Reference proteome</keyword>
<dbReference type="Pfam" id="PF01614">
    <property type="entry name" value="IclR_C"/>
    <property type="match status" value="1"/>
</dbReference>
<dbReference type="RefSeq" id="WP_132302628.1">
    <property type="nucleotide sequence ID" value="NZ_CP170642.1"/>
</dbReference>
<evidence type="ECO:0000259" key="7">
    <source>
        <dbReference type="PROSITE" id="PS51078"/>
    </source>
</evidence>
<keyword evidence="3" id="KW-0804">Transcription</keyword>